<dbReference type="PANTHER" id="PTHR14859">
    <property type="entry name" value="CALCOFLUOR WHITE HYPERSENSITIVE PROTEIN PRECURSOR"/>
    <property type="match status" value="1"/>
</dbReference>
<evidence type="ECO:0000313" key="3">
    <source>
        <dbReference type="Proteomes" id="UP001141259"/>
    </source>
</evidence>
<dbReference type="GO" id="GO:0006506">
    <property type="term" value="P:GPI anchor biosynthetic process"/>
    <property type="evidence" value="ECO:0007669"/>
    <property type="project" value="TreeGrafter"/>
</dbReference>
<accession>A0A9X2VU52</accession>
<dbReference type="PANTHER" id="PTHR14859:SF15">
    <property type="entry name" value="ENDONUCLEASE_EXONUCLEASE_PHOSPHATASE DOMAIN-CONTAINING PROTEIN"/>
    <property type="match status" value="1"/>
</dbReference>
<feature type="domain" description="Endonuclease/exonuclease/phosphatase" evidence="1">
    <location>
        <begin position="29"/>
        <end position="250"/>
    </location>
</feature>
<dbReference type="EMBL" id="JANYMP010000026">
    <property type="protein sequence ID" value="MCS7482780.1"/>
    <property type="molecule type" value="Genomic_DNA"/>
</dbReference>
<keyword evidence="2" id="KW-0255">Endonuclease</keyword>
<proteinExistence type="predicted"/>
<protein>
    <submittedName>
        <fullName evidence="2">Endonuclease/exonuclease/phosphatase family protein</fullName>
    </submittedName>
</protein>
<gene>
    <name evidence="2" type="ORF">NZH93_38540</name>
</gene>
<dbReference type="Proteomes" id="UP001141259">
    <property type="component" value="Unassembled WGS sequence"/>
</dbReference>
<reference evidence="2" key="1">
    <citation type="submission" date="2022-08" db="EMBL/GenBank/DDBJ databases">
        <authorList>
            <person name="Tistechok S."/>
            <person name="Samborskyy M."/>
            <person name="Roman I."/>
        </authorList>
    </citation>
    <scope>NUCLEOTIDE SEQUENCE</scope>
    <source>
        <strain evidence="2">DSM 103496</strain>
    </source>
</reference>
<dbReference type="GO" id="GO:0004519">
    <property type="term" value="F:endonuclease activity"/>
    <property type="evidence" value="ECO:0007669"/>
    <property type="project" value="UniProtKB-KW"/>
</dbReference>
<dbReference type="InterPro" id="IPR051916">
    <property type="entry name" value="GPI-anchor_lipid_remodeler"/>
</dbReference>
<dbReference type="GO" id="GO:0016020">
    <property type="term" value="C:membrane"/>
    <property type="evidence" value="ECO:0007669"/>
    <property type="project" value="GOC"/>
</dbReference>
<dbReference type="SUPFAM" id="SSF56219">
    <property type="entry name" value="DNase I-like"/>
    <property type="match status" value="1"/>
</dbReference>
<dbReference type="InterPro" id="IPR005135">
    <property type="entry name" value="Endo/exonuclease/phosphatase"/>
</dbReference>
<dbReference type="AlphaFoldDB" id="A0A9X2VU52"/>
<keyword evidence="2" id="KW-0378">Hydrolase</keyword>
<comment type="caution">
    <text evidence="2">The sequence shown here is derived from an EMBL/GenBank/DDBJ whole genome shotgun (WGS) entry which is preliminary data.</text>
</comment>
<sequence length="261" mass="27934">MGLTALVPIVLLAATVCSPPAPRTDLVAMTFNVHAGIGSDGVFDLPRVADAIREQRPDVVGLQEVDVRWSERSGFVDEAAELGRSLGMEVFFAPIYDLPGEPRRQFGVAVLSRYPILRARNHSITRLSTQDPAAVPALAPGFAEAVVDAPGGPVDVFVTHLDFRPDPAVRATQVREMLAIMRGHRQVLLGDFNAEPGAPELAPLWERLVDAGGTATFPAEAPAQRLDYVAADCRLRVVDVRVPATGASDHLPVVARVAARS</sequence>
<keyword evidence="2" id="KW-0540">Nuclease</keyword>
<dbReference type="RefSeq" id="WP_259628244.1">
    <property type="nucleotide sequence ID" value="NZ_JANYMP010000026.1"/>
</dbReference>
<name>A0A9X2VU52_9PSEU</name>
<evidence type="ECO:0000313" key="2">
    <source>
        <dbReference type="EMBL" id="MCS7482780.1"/>
    </source>
</evidence>
<dbReference type="InterPro" id="IPR036691">
    <property type="entry name" value="Endo/exonu/phosph_ase_sf"/>
</dbReference>
<organism evidence="2 3">
    <name type="scientific">Umezawaea endophytica</name>
    <dbReference type="NCBI Taxonomy" id="1654476"/>
    <lineage>
        <taxon>Bacteria</taxon>
        <taxon>Bacillati</taxon>
        <taxon>Actinomycetota</taxon>
        <taxon>Actinomycetes</taxon>
        <taxon>Pseudonocardiales</taxon>
        <taxon>Pseudonocardiaceae</taxon>
        <taxon>Umezawaea</taxon>
    </lineage>
</organism>
<dbReference type="Gene3D" id="3.60.10.10">
    <property type="entry name" value="Endonuclease/exonuclease/phosphatase"/>
    <property type="match status" value="1"/>
</dbReference>
<evidence type="ECO:0000259" key="1">
    <source>
        <dbReference type="Pfam" id="PF03372"/>
    </source>
</evidence>
<keyword evidence="3" id="KW-1185">Reference proteome</keyword>
<dbReference type="Pfam" id="PF03372">
    <property type="entry name" value="Exo_endo_phos"/>
    <property type="match status" value="1"/>
</dbReference>